<proteinExistence type="predicted"/>
<evidence type="ECO:0008006" key="3">
    <source>
        <dbReference type="Google" id="ProtNLM"/>
    </source>
</evidence>
<dbReference type="RefSeq" id="WP_210512658.1">
    <property type="nucleotide sequence ID" value="NZ_JAFIDN010000009.1"/>
</dbReference>
<dbReference type="InterPro" id="IPR015867">
    <property type="entry name" value="N-reg_PII/ATP_PRibTrfase_C"/>
</dbReference>
<dbReference type="Proteomes" id="UP000673975">
    <property type="component" value="Unassembled WGS sequence"/>
</dbReference>
<dbReference type="Gene3D" id="3.30.70.120">
    <property type="match status" value="1"/>
</dbReference>
<evidence type="ECO:0000313" key="1">
    <source>
        <dbReference type="EMBL" id="MBP3193220.1"/>
    </source>
</evidence>
<dbReference type="EMBL" id="JAFIDN010000009">
    <property type="protein sequence ID" value="MBP3193220.1"/>
    <property type="molecule type" value="Genomic_DNA"/>
</dbReference>
<dbReference type="InterPro" id="IPR011322">
    <property type="entry name" value="N-reg_PII-like_a/b"/>
</dbReference>
<dbReference type="SUPFAM" id="SSF54913">
    <property type="entry name" value="GlnB-like"/>
    <property type="match status" value="1"/>
</dbReference>
<reference evidence="1" key="1">
    <citation type="submission" date="2021-02" db="EMBL/GenBank/DDBJ databases">
        <title>Natronogracilivirga saccharolytica gen. nov. sp. nov. a new anaerobic, haloalkiliphilic carbohydrate-fermenting bacterium from soda lake and proposing of Cyclonatronumiaceae fam. nov. in the phylum Balneolaeota.</title>
        <authorList>
            <person name="Zhilina T.N."/>
            <person name="Sorokin D.Y."/>
            <person name="Zavarzina D.G."/>
            <person name="Toshchakov S.V."/>
            <person name="Kublanov I.V."/>
        </authorList>
    </citation>
    <scope>NUCLEOTIDE SEQUENCE</scope>
    <source>
        <strain evidence="1">Z-1702</strain>
    </source>
</reference>
<name>A0A8J7UV97_9BACT</name>
<evidence type="ECO:0000313" key="2">
    <source>
        <dbReference type="Proteomes" id="UP000673975"/>
    </source>
</evidence>
<dbReference type="AlphaFoldDB" id="A0A8J7UV97"/>
<gene>
    <name evidence="1" type="ORF">NATSA_11135</name>
</gene>
<sequence length="111" mass="12395">MEEKYDLIMVIIDTDQHDIVIESCEKSKAPVYTAFNTKGSVGKKSFKLLSVQVEPPKEIIFILTPESKTKKVKDQIISDANLDDPENGILLVLDVKELGGFSSLLDQIKTK</sequence>
<keyword evidence="2" id="KW-1185">Reference proteome</keyword>
<protein>
    <recommendedName>
        <fullName evidence="3">Nitrogen regulatory protein P-II family</fullName>
    </recommendedName>
</protein>
<organism evidence="1 2">
    <name type="scientific">Natronogracilivirga saccharolytica</name>
    <dbReference type="NCBI Taxonomy" id="2812953"/>
    <lineage>
        <taxon>Bacteria</taxon>
        <taxon>Pseudomonadati</taxon>
        <taxon>Balneolota</taxon>
        <taxon>Balneolia</taxon>
        <taxon>Balneolales</taxon>
        <taxon>Cyclonatronaceae</taxon>
        <taxon>Natronogracilivirga</taxon>
    </lineage>
</organism>
<accession>A0A8J7UV97</accession>
<comment type="caution">
    <text evidence="1">The sequence shown here is derived from an EMBL/GenBank/DDBJ whole genome shotgun (WGS) entry which is preliminary data.</text>
</comment>